<feature type="compositionally biased region" description="Basic and acidic residues" evidence="1">
    <location>
        <begin position="106"/>
        <end position="127"/>
    </location>
</feature>
<name>A0A356W9M2_9PROT</name>
<proteinExistence type="predicted"/>
<comment type="caution">
    <text evidence="2">The sequence shown here is derived from an EMBL/GenBank/DDBJ whole genome shotgun (WGS) entry which is preliminary data.</text>
</comment>
<dbReference type="AlphaFoldDB" id="A0A356W9M2"/>
<reference evidence="2 3" key="1">
    <citation type="journal article" date="2018" name="Nat. Biotechnol.">
        <title>A standardized bacterial taxonomy based on genome phylogeny substantially revises the tree of life.</title>
        <authorList>
            <person name="Parks D.H."/>
            <person name="Chuvochina M."/>
            <person name="Waite D.W."/>
            <person name="Rinke C."/>
            <person name="Skarshewski A."/>
            <person name="Chaumeil P.A."/>
            <person name="Hugenholtz P."/>
        </authorList>
    </citation>
    <scope>NUCLEOTIDE SEQUENCE [LARGE SCALE GENOMIC DNA]</scope>
    <source>
        <strain evidence="2">UBA10378</strain>
    </source>
</reference>
<evidence type="ECO:0000313" key="2">
    <source>
        <dbReference type="EMBL" id="HBQ50317.1"/>
    </source>
</evidence>
<evidence type="ECO:0000313" key="3">
    <source>
        <dbReference type="Proteomes" id="UP000263957"/>
    </source>
</evidence>
<evidence type="ECO:0000256" key="1">
    <source>
        <dbReference type="SAM" id="MobiDB-lite"/>
    </source>
</evidence>
<gene>
    <name evidence="2" type="ORF">DD728_15820</name>
</gene>
<feature type="region of interest" description="Disordered" evidence="1">
    <location>
        <begin position="86"/>
        <end position="136"/>
    </location>
</feature>
<organism evidence="2 3">
    <name type="scientific">Hyphomonas atlantica</name>
    <dbReference type="NCBI Taxonomy" id="1280948"/>
    <lineage>
        <taxon>Bacteria</taxon>
        <taxon>Pseudomonadati</taxon>
        <taxon>Pseudomonadota</taxon>
        <taxon>Alphaproteobacteria</taxon>
        <taxon>Hyphomonadales</taxon>
        <taxon>Hyphomonadaceae</taxon>
        <taxon>Hyphomonas</taxon>
    </lineage>
</organism>
<dbReference type="Proteomes" id="UP000263957">
    <property type="component" value="Unassembled WGS sequence"/>
</dbReference>
<accession>A0A356W9M2</accession>
<sequence length="136" mass="14863">MTASLIERLHRAAVAAAEAERETAIRTSVGKFVRLNRDALIELRGVAGGWRQVAEILLAEGLRWPNGKPVTAGQLRSLIASTRPKLDFRGTHVGTPKPITTPPSTEAKKTETMSRAEPIHQSNDRPRPRGLADLID</sequence>
<protein>
    <submittedName>
        <fullName evidence="2">Uncharacterized protein</fullName>
    </submittedName>
</protein>
<dbReference type="EMBL" id="DOGS01000319">
    <property type="protein sequence ID" value="HBQ50317.1"/>
    <property type="molecule type" value="Genomic_DNA"/>
</dbReference>